<keyword evidence="4" id="KW-1185">Reference proteome</keyword>
<dbReference type="AlphaFoldDB" id="A0A8T9C4B0"/>
<proteinExistence type="predicted"/>
<keyword evidence="2" id="KW-0812">Transmembrane</keyword>
<gene>
    <name evidence="3" type="ORF">LSUE1_G003697</name>
</gene>
<feature type="non-terminal residue" evidence="3">
    <location>
        <position position="244"/>
    </location>
</feature>
<feature type="region of interest" description="Disordered" evidence="1">
    <location>
        <begin position="142"/>
        <end position="201"/>
    </location>
</feature>
<evidence type="ECO:0000313" key="3">
    <source>
        <dbReference type="EMBL" id="TVY80501.1"/>
    </source>
</evidence>
<evidence type="ECO:0000256" key="1">
    <source>
        <dbReference type="SAM" id="MobiDB-lite"/>
    </source>
</evidence>
<evidence type="ECO:0000256" key="2">
    <source>
        <dbReference type="SAM" id="Phobius"/>
    </source>
</evidence>
<comment type="caution">
    <text evidence="3">The sequence shown here is derived from an EMBL/GenBank/DDBJ whole genome shotgun (WGS) entry which is preliminary data.</text>
</comment>
<dbReference type="Proteomes" id="UP000469558">
    <property type="component" value="Unassembled WGS sequence"/>
</dbReference>
<reference evidence="3 4" key="1">
    <citation type="submission" date="2018-05" db="EMBL/GenBank/DDBJ databases">
        <title>Genome sequencing and assembly of the regulated plant pathogen Lachnellula willkommii and related sister species for the development of diagnostic species identification markers.</title>
        <authorList>
            <person name="Giroux E."/>
            <person name="Bilodeau G."/>
        </authorList>
    </citation>
    <scope>NUCLEOTIDE SEQUENCE [LARGE SCALE GENOMIC DNA]</scope>
    <source>
        <strain evidence="3 4">CBS 268.59</strain>
    </source>
</reference>
<feature type="region of interest" description="Disordered" evidence="1">
    <location>
        <begin position="1"/>
        <end position="40"/>
    </location>
</feature>
<dbReference type="EMBL" id="QGMK01000672">
    <property type="protein sequence ID" value="TVY80501.1"/>
    <property type="molecule type" value="Genomic_DNA"/>
</dbReference>
<evidence type="ECO:0000313" key="4">
    <source>
        <dbReference type="Proteomes" id="UP000469558"/>
    </source>
</evidence>
<keyword evidence="2" id="KW-0472">Membrane</keyword>
<protein>
    <submittedName>
        <fullName evidence="3">Uncharacterized protein</fullName>
    </submittedName>
</protein>
<feature type="non-terminal residue" evidence="3">
    <location>
        <position position="1"/>
    </location>
</feature>
<feature type="transmembrane region" description="Helical" evidence="2">
    <location>
        <begin position="50"/>
        <end position="70"/>
    </location>
</feature>
<sequence length="244" mass="25135">VDPASTSTSTNLPSSSPNSATTQPPTGTSSTPPASSSPAADGNGKGAFNYYFLIIAGAAILFCILILYIGRRARRKQATLRSNSQQALARDVAGFRSRFGMRAGGRGGSGGGGNTFHFGGFGIGGGNGGHNAGQVERVEGLDERGEAPPPYGEVPSKPPSLRSVDLNAAPAAGARRSRGGEVVEMRPMSADTTGDVRSNPPDYRFNVVSADMADIARPTTALTANERFGSTRRLLSNTGSTTQS</sequence>
<accession>A0A8T9C4B0</accession>
<keyword evidence="2" id="KW-1133">Transmembrane helix</keyword>
<name>A0A8T9C4B0_9HELO</name>
<feature type="compositionally biased region" description="Pro residues" evidence="1">
    <location>
        <begin position="147"/>
        <end position="158"/>
    </location>
</feature>
<organism evidence="3 4">
    <name type="scientific">Lachnellula suecica</name>
    <dbReference type="NCBI Taxonomy" id="602035"/>
    <lineage>
        <taxon>Eukaryota</taxon>
        <taxon>Fungi</taxon>
        <taxon>Dikarya</taxon>
        <taxon>Ascomycota</taxon>
        <taxon>Pezizomycotina</taxon>
        <taxon>Leotiomycetes</taxon>
        <taxon>Helotiales</taxon>
        <taxon>Lachnaceae</taxon>
        <taxon>Lachnellula</taxon>
    </lineage>
</organism>
<feature type="region of interest" description="Disordered" evidence="1">
    <location>
        <begin position="224"/>
        <end position="244"/>
    </location>
</feature>
<dbReference type="OrthoDB" id="4775599at2759"/>
<feature type="compositionally biased region" description="Polar residues" evidence="1">
    <location>
        <begin position="233"/>
        <end position="244"/>
    </location>
</feature>